<organism evidence="2 3">
    <name type="scientific">Rhodofomes roseus</name>
    <dbReference type="NCBI Taxonomy" id="34475"/>
    <lineage>
        <taxon>Eukaryota</taxon>
        <taxon>Fungi</taxon>
        <taxon>Dikarya</taxon>
        <taxon>Basidiomycota</taxon>
        <taxon>Agaricomycotina</taxon>
        <taxon>Agaricomycetes</taxon>
        <taxon>Polyporales</taxon>
        <taxon>Rhodofomes</taxon>
    </lineage>
</organism>
<sequence>MAAPNSEPKTSLPTLPWGASAPASPKRPYSPESALEDVPGLHYALHLFLASQMVESEEYCKECDPKGENLYFATGYGLIQCFKGVMSFEDEDLLAALNHVKQGNAVANSHRKRAASLPTRLAGLVLGSLNTSGVGWIKSMTPVERHAELVYAETLFEKAILGIVYSGDWLAFIKEALNLRTTINIYRQLGQFVESADAEARARGDGPEDTTIDSHFRSGVCLGVGMSNVILSLMPSKVLTVIELFGYTGDRHTGLAYLMKPGGWSKDSSAPAVSVEQEGIRRPMCDMALLLFHLVFSSFTFDGVDITMAQKILDYHQTRYPDGVFFLFGRGRLSICRGQPALAIEYYRRAVVVQDQYKNMHHISHWEIAVANLALWDVAASLTNWRALAKDATWSKATYTYGAAVCLLELGDEKQRAEAAKLMDQVPTLRQRIAGKSIPLEVSTRLPPGLSTHSRTAQKLVARKARKFQEQKGRLALAALEFGYLFLCIEHAPRTVILSHMLPQTDALLAELQGHRDRPTAYDGYFWDDWCLAQFLRGVCLRYVAYPDADTVPDDAELPMSQVDAERDAVLAFEAVFADGDKIALDHYLNYFAHFEYGRLLACKRDKAGAREHLELVMSGKSLEGPGVHRKGKYSMENGLHVRTHAALEALDRKDRL</sequence>
<dbReference type="Proteomes" id="UP000298390">
    <property type="component" value="Unassembled WGS sequence"/>
</dbReference>
<comment type="caution">
    <text evidence="2">The sequence shown here is derived from an EMBL/GenBank/DDBJ whole genome shotgun (WGS) entry which is preliminary data.</text>
</comment>
<dbReference type="AlphaFoldDB" id="A0A4Y9XXP4"/>
<dbReference type="SUPFAM" id="SSF48452">
    <property type="entry name" value="TPR-like"/>
    <property type="match status" value="1"/>
</dbReference>
<dbReference type="InterPro" id="IPR019412">
    <property type="entry name" value="IML2/TPR_39"/>
</dbReference>
<dbReference type="GO" id="GO:0005829">
    <property type="term" value="C:cytosol"/>
    <property type="evidence" value="ECO:0007669"/>
    <property type="project" value="TreeGrafter"/>
</dbReference>
<dbReference type="EMBL" id="SEKV01000686">
    <property type="protein sequence ID" value="TFY54542.1"/>
    <property type="molecule type" value="Genomic_DNA"/>
</dbReference>
<feature type="region of interest" description="Disordered" evidence="1">
    <location>
        <begin position="1"/>
        <end position="33"/>
    </location>
</feature>
<dbReference type="Pfam" id="PF10300">
    <property type="entry name" value="Iml2-TPR_39"/>
    <property type="match status" value="1"/>
</dbReference>
<dbReference type="GO" id="GO:0005634">
    <property type="term" value="C:nucleus"/>
    <property type="evidence" value="ECO:0007669"/>
    <property type="project" value="TreeGrafter"/>
</dbReference>
<name>A0A4Y9XXP4_9APHY</name>
<evidence type="ECO:0000313" key="3">
    <source>
        <dbReference type="Proteomes" id="UP000298390"/>
    </source>
</evidence>
<dbReference type="InterPro" id="IPR011990">
    <property type="entry name" value="TPR-like_helical_dom_sf"/>
</dbReference>
<protein>
    <recommendedName>
        <fullName evidence="4">Tetratricopeptide repeat protein</fullName>
    </recommendedName>
</protein>
<gene>
    <name evidence="2" type="ORF">EVJ58_g8801</name>
</gene>
<evidence type="ECO:0008006" key="4">
    <source>
        <dbReference type="Google" id="ProtNLM"/>
    </source>
</evidence>
<evidence type="ECO:0000256" key="1">
    <source>
        <dbReference type="SAM" id="MobiDB-lite"/>
    </source>
</evidence>
<proteinExistence type="predicted"/>
<reference evidence="2 3" key="1">
    <citation type="submission" date="2019-01" db="EMBL/GenBank/DDBJ databases">
        <title>Genome sequencing of the rare red list fungi Fomitopsis rosea.</title>
        <authorList>
            <person name="Buettner E."/>
            <person name="Kellner H."/>
        </authorList>
    </citation>
    <scope>NUCLEOTIDE SEQUENCE [LARGE SCALE GENOMIC DNA]</scope>
    <source>
        <strain evidence="2 3">DSM 105464</strain>
    </source>
</reference>
<evidence type="ECO:0000313" key="2">
    <source>
        <dbReference type="EMBL" id="TFY54542.1"/>
    </source>
</evidence>
<dbReference type="GO" id="GO:0005741">
    <property type="term" value="C:mitochondrial outer membrane"/>
    <property type="evidence" value="ECO:0007669"/>
    <property type="project" value="TreeGrafter"/>
</dbReference>
<dbReference type="PANTHER" id="PTHR31859">
    <property type="entry name" value="TETRATRICOPEPTIDE REPEAT PROTEIN 39 FAMILY MEMBER"/>
    <property type="match status" value="1"/>
</dbReference>
<dbReference type="PANTHER" id="PTHR31859:SF1">
    <property type="entry name" value="TETRATRICOPEPTIDE REPEAT PROTEIN 39C"/>
    <property type="match status" value="1"/>
</dbReference>
<accession>A0A4Y9XXP4</accession>